<keyword evidence="6" id="KW-1185">Reference proteome</keyword>
<dbReference type="InterPro" id="IPR020845">
    <property type="entry name" value="AMP-binding_CS"/>
</dbReference>
<evidence type="ECO:0000259" key="4">
    <source>
        <dbReference type="Pfam" id="PF00501"/>
    </source>
</evidence>
<comment type="caution">
    <text evidence="5">The sequence shown here is derived from an EMBL/GenBank/DDBJ whole genome shotgun (WGS) entry which is preliminary data.</text>
</comment>
<gene>
    <name evidence="5" type="ORF">ECRASSUSDP1_LOCUS29393</name>
</gene>
<proteinExistence type="predicted"/>
<dbReference type="GO" id="GO:0005783">
    <property type="term" value="C:endoplasmic reticulum"/>
    <property type="evidence" value="ECO:0007669"/>
    <property type="project" value="TreeGrafter"/>
</dbReference>
<evidence type="ECO:0000256" key="2">
    <source>
        <dbReference type="ARBA" id="ARBA00022832"/>
    </source>
</evidence>
<dbReference type="SUPFAM" id="SSF56801">
    <property type="entry name" value="Acetyl-CoA synthetase-like"/>
    <property type="match status" value="1"/>
</dbReference>
<keyword evidence="3" id="KW-0443">Lipid metabolism</keyword>
<keyword evidence="1" id="KW-0436">Ligase</keyword>
<dbReference type="InterPro" id="IPR000873">
    <property type="entry name" value="AMP-dep_synth/lig_dom"/>
</dbReference>
<evidence type="ECO:0000256" key="1">
    <source>
        <dbReference type="ARBA" id="ARBA00022598"/>
    </source>
</evidence>
<accession>A0AAD1YAN3</accession>
<feature type="domain" description="AMP-dependent synthetase/ligase" evidence="4">
    <location>
        <begin position="72"/>
        <end position="501"/>
    </location>
</feature>
<dbReference type="PROSITE" id="PS00455">
    <property type="entry name" value="AMP_BINDING"/>
    <property type="match status" value="1"/>
</dbReference>
<dbReference type="GO" id="GO:0004467">
    <property type="term" value="F:long-chain fatty acid-CoA ligase activity"/>
    <property type="evidence" value="ECO:0007669"/>
    <property type="project" value="TreeGrafter"/>
</dbReference>
<evidence type="ECO:0000313" key="5">
    <source>
        <dbReference type="EMBL" id="CAI2387759.1"/>
    </source>
</evidence>
<name>A0AAD1YAN3_EUPCR</name>
<evidence type="ECO:0000313" key="6">
    <source>
        <dbReference type="Proteomes" id="UP001295684"/>
    </source>
</evidence>
<dbReference type="AlphaFoldDB" id="A0AAD1YAN3"/>
<dbReference type="InterPro" id="IPR042099">
    <property type="entry name" value="ANL_N_sf"/>
</dbReference>
<dbReference type="PANTHER" id="PTHR43272:SF32">
    <property type="entry name" value="AMP-DEPENDENT SYNTHETASE_LIGASE DOMAIN-CONTAINING PROTEIN"/>
    <property type="match status" value="1"/>
</dbReference>
<evidence type="ECO:0000256" key="3">
    <source>
        <dbReference type="ARBA" id="ARBA00023098"/>
    </source>
</evidence>
<organism evidence="5 6">
    <name type="scientific">Euplotes crassus</name>
    <dbReference type="NCBI Taxonomy" id="5936"/>
    <lineage>
        <taxon>Eukaryota</taxon>
        <taxon>Sar</taxon>
        <taxon>Alveolata</taxon>
        <taxon>Ciliophora</taxon>
        <taxon>Intramacronucleata</taxon>
        <taxon>Spirotrichea</taxon>
        <taxon>Hypotrichia</taxon>
        <taxon>Euplotida</taxon>
        <taxon>Euplotidae</taxon>
        <taxon>Moneuplotes</taxon>
    </lineage>
</organism>
<dbReference type="Pfam" id="PF00501">
    <property type="entry name" value="AMP-binding"/>
    <property type="match status" value="1"/>
</dbReference>
<protein>
    <recommendedName>
        <fullName evidence="4">AMP-dependent synthetase/ligase domain-containing protein</fullName>
    </recommendedName>
</protein>
<dbReference type="Proteomes" id="UP001295684">
    <property type="component" value="Unassembled WGS sequence"/>
</dbReference>
<dbReference type="EMBL" id="CAMPGE010030246">
    <property type="protein sequence ID" value="CAI2387759.1"/>
    <property type="molecule type" value="Genomic_DNA"/>
</dbReference>
<dbReference type="Pfam" id="PF23562">
    <property type="entry name" value="AMP-binding_C_3"/>
    <property type="match status" value="1"/>
</dbReference>
<keyword evidence="2" id="KW-0276">Fatty acid metabolism</keyword>
<dbReference type="GO" id="GO:0016020">
    <property type="term" value="C:membrane"/>
    <property type="evidence" value="ECO:0007669"/>
    <property type="project" value="TreeGrafter"/>
</dbReference>
<sequence length="701" mass="78544">MSEDKDITPNNKEFVVLSVEGYQKLAGIDTSTGKDLYWTTDMDTEIPIKMKLQKNNGHDLLIPKTIPQLFLDNAKNYTDWPSVHAETKKGKWTFWTWGECWNTSFKFARATVAAGISPRSCVNIIGFNCQEWFWIFHGTIMADCIAAGVYTTNNPEACQYVAEHSSCELICVEDEIQLEKYLQILPTLPLVKKIVNWGVDRYETRPHECVMGWQEFLELADQDSNSSDTVKERIENQVPGKCCSIVYTSGTTGNPKGVMLTHDNLHFAIEELIRNFAKTGIEDGRERLVSYLPLSHSAAQVTDILNNLFIRAQIYFARPDALQGTLVDTLIYAKPTIFMGVPRVWEKMEERLKEIGAQSPGIVQKISTWAKGKGTLHSDSKMHGTPKPFGYSLAHFLILGRIKKALGLDECKFHIVTAAPLKTATKDYFKSLDMPMINVYGMSECSGPATISIPGKFKDNTVGYSLDENDLKIDKRDKTEGGEEDEGEICWRGRNNFIGYLNNAEKTRETLDANGYIHSGDIGTKDSEGFVKVTGRIKELIITAGGENVAPVLIEDTLKDICPIISNVMVIGDDKKFLSALVTFKVEVDNSKGLNTPTKQLAPNVLTFLADELDIHDVKTTDEAINNDKIKAYIQSQIEETNKKAISRAQHIRKHMFLATDFSMEGGELTPTLKLKRSVAVQKYADVIAKMYPEEELTAKI</sequence>
<dbReference type="PANTHER" id="PTHR43272">
    <property type="entry name" value="LONG-CHAIN-FATTY-ACID--COA LIGASE"/>
    <property type="match status" value="1"/>
</dbReference>
<reference evidence="5" key="1">
    <citation type="submission" date="2023-07" db="EMBL/GenBank/DDBJ databases">
        <authorList>
            <consortium name="AG Swart"/>
            <person name="Singh M."/>
            <person name="Singh A."/>
            <person name="Seah K."/>
            <person name="Emmerich C."/>
        </authorList>
    </citation>
    <scope>NUCLEOTIDE SEQUENCE</scope>
    <source>
        <strain evidence="5">DP1</strain>
    </source>
</reference>
<dbReference type="Gene3D" id="3.40.50.12780">
    <property type="entry name" value="N-terminal domain of ligase-like"/>
    <property type="match status" value="1"/>
</dbReference>